<dbReference type="Proteomes" id="UP000299102">
    <property type="component" value="Unassembled WGS sequence"/>
</dbReference>
<feature type="region of interest" description="Disordered" evidence="1">
    <location>
        <begin position="1"/>
        <end position="20"/>
    </location>
</feature>
<protein>
    <submittedName>
        <fullName evidence="2">Uncharacterized protein</fullName>
    </submittedName>
</protein>
<name>A0A4C1SWQ8_EUMVA</name>
<dbReference type="EMBL" id="BGZK01003922">
    <property type="protein sequence ID" value="GBP05608.1"/>
    <property type="molecule type" value="Genomic_DNA"/>
</dbReference>
<reference evidence="2 3" key="1">
    <citation type="journal article" date="2019" name="Commun. Biol.">
        <title>The bagworm genome reveals a unique fibroin gene that provides high tensile strength.</title>
        <authorList>
            <person name="Kono N."/>
            <person name="Nakamura H."/>
            <person name="Ohtoshi R."/>
            <person name="Tomita M."/>
            <person name="Numata K."/>
            <person name="Arakawa K."/>
        </authorList>
    </citation>
    <scope>NUCLEOTIDE SEQUENCE [LARGE SCALE GENOMIC DNA]</scope>
</reference>
<feature type="non-terminal residue" evidence="2">
    <location>
        <position position="96"/>
    </location>
</feature>
<evidence type="ECO:0000256" key="1">
    <source>
        <dbReference type="SAM" id="MobiDB-lite"/>
    </source>
</evidence>
<dbReference type="AlphaFoldDB" id="A0A4C1SWQ8"/>
<proteinExistence type="predicted"/>
<organism evidence="2 3">
    <name type="scientific">Eumeta variegata</name>
    <name type="common">Bagworm moth</name>
    <name type="synonym">Eumeta japonica</name>
    <dbReference type="NCBI Taxonomy" id="151549"/>
    <lineage>
        <taxon>Eukaryota</taxon>
        <taxon>Metazoa</taxon>
        <taxon>Ecdysozoa</taxon>
        <taxon>Arthropoda</taxon>
        <taxon>Hexapoda</taxon>
        <taxon>Insecta</taxon>
        <taxon>Pterygota</taxon>
        <taxon>Neoptera</taxon>
        <taxon>Endopterygota</taxon>
        <taxon>Lepidoptera</taxon>
        <taxon>Glossata</taxon>
        <taxon>Ditrysia</taxon>
        <taxon>Tineoidea</taxon>
        <taxon>Psychidae</taxon>
        <taxon>Oiketicinae</taxon>
        <taxon>Eumeta</taxon>
    </lineage>
</organism>
<keyword evidence="3" id="KW-1185">Reference proteome</keyword>
<sequence length="96" mass="10680">MATPTAGHLRNNQSLRQESNLRPRDCWAGALSTQPSRSCFLSSFSADISLMPEEKVRAIFAEEEEYFSLKISLTCPNFEYGNSFDILGSRGIGLCI</sequence>
<evidence type="ECO:0000313" key="3">
    <source>
        <dbReference type="Proteomes" id="UP000299102"/>
    </source>
</evidence>
<evidence type="ECO:0000313" key="2">
    <source>
        <dbReference type="EMBL" id="GBP05608.1"/>
    </source>
</evidence>
<accession>A0A4C1SWQ8</accession>
<gene>
    <name evidence="2" type="ORF">EVAR_72909_1</name>
</gene>
<comment type="caution">
    <text evidence="2">The sequence shown here is derived from an EMBL/GenBank/DDBJ whole genome shotgun (WGS) entry which is preliminary data.</text>
</comment>